<organism evidence="2 3">
    <name type="scientific">Quercus suber</name>
    <name type="common">Cork oak</name>
    <dbReference type="NCBI Taxonomy" id="58331"/>
    <lineage>
        <taxon>Eukaryota</taxon>
        <taxon>Viridiplantae</taxon>
        <taxon>Streptophyta</taxon>
        <taxon>Embryophyta</taxon>
        <taxon>Tracheophyta</taxon>
        <taxon>Spermatophyta</taxon>
        <taxon>Magnoliopsida</taxon>
        <taxon>eudicotyledons</taxon>
        <taxon>Gunneridae</taxon>
        <taxon>Pentapetalae</taxon>
        <taxon>rosids</taxon>
        <taxon>fabids</taxon>
        <taxon>Fagales</taxon>
        <taxon>Fagaceae</taxon>
        <taxon>Quercus</taxon>
    </lineage>
</organism>
<dbReference type="AlphaFoldDB" id="A0AAW0LC44"/>
<dbReference type="InterPro" id="IPR001611">
    <property type="entry name" value="Leu-rich_rpt"/>
</dbReference>
<evidence type="ECO:0000313" key="2">
    <source>
        <dbReference type="EMBL" id="KAK7848865.1"/>
    </source>
</evidence>
<evidence type="ECO:0000313" key="3">
    <source>
        <dbReference type="Proteomes" id="UP000237347"/>
    </source>
</evidence>
<gene>
    <name evidence="2" type="primary">LRR-RLK_0</name>
    <name evidence="2" type="ORF">CFP56_004140</name>
</gene>
<protein>
    <submittedName>
        <fullName evidence="2">Leucine-rich repeat receptor-like serine/threonine-protein kinase</fullName>
    </submittedName>
</protein>
<dbReference type="SUPFAM" id="SSF52058">
    <property type="entry name" value="L domain-like"/>
    <property type="match status" value="1"/>
</dbReference>
<dbReference type="Gene3D" id="3.80.10.10">
    <property type="entry name" value="Ribonuclease Inhibitor"/>
    <property type="match status" value="2"/>
</dbReference>
<dbReference type="GO" id="GO:0016020">
    <property type="term" value="C:membrane"/>
    <property type="evidence" value="ECO:0007669"/>
    <property type="project" value="UniProtKB-SubCell"/>
</dbReference>
<dbReference type="InterPro" id="IPR051824">
    <property type="entry name" value="LRR_Rcpt-Like_S/T_Kinase"/>
</dbReference>
<dbReference type="EMBL" id="PKMF04000121">
    <property type="protein sequence ID" value="KAK7848865.1"/>
    <property type="molecule type" value="Genomic_DNA"/>
</dbReference>
<comment type="subcellular location">
    <subcellularLocation>
        <location evidence="1">Membrane</location>
        <topology evidence="1">Single-pass type I membrane protein</topology>
    </subcellularLocation>
</comment>
<dbReference type="Pfam" id="PF00560">
    <property type="entry name" value="LRR_1"/>
    <property type="match status" value="2"/>
</dbReference>
<accession>A0AAW0LC44</accession>
<dbReference type="Proteomes" id="UP000237347">
    <property type="component" value="Unassembled WGS sequence"/>
</dbReference>
<sequence length="303" mass="33538">MWRSSRIRKEDVTALGEIADQLGKKDWNFKVDPCTGNDQSWTTTTQSVGSYWYTSTSSSKATPPEDYHLKIDLSFFVQFPLACSDLIANYLSGNIPQEWASMQLEFLSISTNNLSGPIPTYLGNITTLKIMYALVVSFFLTNCLDSKIISLENREQLVFWICSPKLGNLVNLELLSFPFGDCSILSANNLTGELPATLINLTKLIELCSNSNFGIFIESRISSNNFTGRVPDFFQTWKQLKVSGAISICLSCFVNREIQASGPEGPIPPSISALSTLTELDLSFNRLKGNVPDLGGLARLNLM</sequence>
<keyword evidence="3" id="KW-1185">Reference proteome</keyword>
<reference evidence="2 3" key="1">
    <citation type="journal article" date="2018" name="Sci. Data">
        <title>The draft genome sequence of cork oak.</title>
        <authorList>
            <person name="Ramos A.M."/>
            <person name="Usie A."/>
            <person name="Barbosa P."/>
            <person name="Barros P.M."/>
            <person name="Capote T."/>
            <person name="Chaves I."/>
            <person name="Simoes F."/>
            <person name="Abreu I."/>
            <person name="Carrasquinho I."/>
            <person name="Faro C."/>
            <person name="Guimaraes J.B."/>
            <person name="Mendonca D."/>
            <person name="Nobrega F."/>
            <person name="Rodrigues L."/>
            <person name="Saibo N.J.M."/>
            <person name="Varela M.C."/>
            <person name="Egas C."/>
            <person name="Matos J."/>
            <person name="Miguel C.M."/>
            <person name="Oliveira M.M."/>
            <person name="Ricardo C.P."/>
            <person name="Goncalves S."/>
        </authorList>
    </citation>
    <scope>NUCLEOTIDE SEQUENCE [LARGE SCALE GENOMIC DNA]</scope>
    <source>
        <strain evidence="3">cv. HL8</strain>
    </source>
</reference>
<dbReference type="InterPro" id="IPR032675">
    <property type="entry name" value="LRR_dom_sf"/>
</dbReference>
<dbReference type="PROSITE" id="PS51450">
    <property type="entry name" value="LRR"/>
    <property type="match status" value="1"/>
</dbReference>
<evidence type="ECO:0000256" key="1">
    <source>
        <dbReference type="ARBA" id="ARBA00004479"/>
    </source>
</evidence>
<comment type="caution">
    <text evidence="2">The sequence shown here is derived from an EMBL/GenBank/DDBJ whole genome shotgun (WGS) entry which is preliminary data.</text>
</comment>
<dbReference type="PANTHER" id="PTHR48006:SF66">
    <property type="entry name" value="PROTEIN KINASE DOMAIN-CONTAINING PROTEIN"/>
    <property type="match status" value="1"/>
</dbReference>
<proteinExistence type="predicted"/>
<dbReference type="PANTHER" id="PTHR48006">
    <property type="entry name" value="LEUCINE-RICH REPEAT-CONTAINING PROTEIN DDB_G0281931-RELATED"/>
    <property type="match status" value="1"/>
</dbReference>
<dbReference type="GO" id="GO:0016301">
    <property type="term" value="F:kinase activity"/>
    <property type="evidence" value="ECO:0007669"/>
    <property type="project" value="UniProtKB-KW"/>
</dbReference>
<name>A0AAW0LC44_QUESU</name>